<reference evidence="1 2" key="1">
    <citation type="submission" date="2016-10" db="EMBL/GenBank/DDBJ databases">
        <authorList>
            <person name="de Groot N.N."/>
        </authorList>
    </citation>
    <scope>NUCLEOTIDE SEQUENCE [LARGE SCALE GENOMIC DNA]</scope>
    <source>
        <strain evidence="2">P4B,CCM 7963,CECT 7998,DSM 25260,IBRC-M 10614,KCTC 13821</strain>
    </source>
</reference>
<evidence type="ECO:0000313" key="2">
    <source>
        <dbReference type="Proteomes" id="UP000199017"/>
    </source>
</evidence>
<dbReference type="RefSeq" id="WP_091581346.1">
    <property type="nucleotide sequence ID" value="NZ_FNDU01000002.1"/>
</dbReference>
<name>A0A1G8EHG0_9BACI</name>
<gene>
    <name evidence="1" type="ORF">SAMN05216352_102231</name>
</gene>
<dbReference type="Pfam" id="PF08827">
    <property type="entry name" value="DUF1805"/>
    <property type="match status" value="1"/>
</dbReference>
<dbReference type="Proteomes" id="UP000199017">
    <property type="component" value="Unassembled WGS sequence"/>
</dbReference>
<organism evidence="1 2">
    <name type="scientific">Alteribacillus bidgolensis</name>
    <dbReference type="NCBI Taxonomy" id="930129"/>
    <lineage>
        <taxon>Bacteria</taxon>
        <taxon>Bacillati</taxon>
        <taxon>Bacillota</taxon>
        <taxon>Bacilli</taxon>
        <taxon>Bacillales</taxon>
        <taxon>Bacillaceae</taxon>
        <taxon>Alteribacillus</taxon>
    </lineage>
</organism>
<keyword evidence="2" id="KW-1185">Reference proteome</keyword>
<dbReference type="OrthoDB" id="2641826at2"/>
<evidence type="ECO:0000313" key="1">
    <source>
        <dbReference type="EMBL" id="SDH69306.1"/>
    </source>
</evidence>
<dbReference type="InterPro" id="IPR036493">
    <property type="entry name" value="YunC_sf"/>
</dbReference>
<accession>A0A1G8EHG0</accession>
<dbReference type="InterPro" id="IPR014931">
    <property type="entry name" value="DUF1805"/>
</dbReference>
<protein>
    <submittedName>
        <fullName evidence="1">Uncharacterized protein YunC, DUF1805 family</fullName>
    </submittedName>
</protein>
<sequence>MMKMEPVVLHDQFYTSMIVELPDTTLLIVSGEKGYIMCGALDIDVLNSKWPKRKIAAGRALGVRTIDELLEAPMESVTKAAEALGVKAGMTGKEALYFM</sequence>
<proteinExistence type="predicted"/>
<dbReference type="AlphaFoldDB" id="A0A1G8EHG0"/>
<dbReference type="EMBL" id="FNDU01000002">
    <property type="protein sequence ID" value="SDH69306.1"/>
    <property type="molecule type" value="Genomic_DNA"/>
</dbReference>
<dbReference type="SUPFAM" id="SSF102891">
    <property type="entry name" value="Hypothetical protein Ta1206"/>
    <property type="match status" value="1"/>
</dbReference>
<dbReference type="Gene3D" id="3.30.1980.10">
    <property type="entry name" value="Hypothetical protein YunC"/>
    <property type="match status" value="1"/>
</dbReference>
<dbReference type="STRING" id="930129.SAMN05216352_102231"/>